<dbReference type="Pfam" id="PF00078">
    <property type="entry name" value="RVT_1"/>
    <property type="match status" value="1"/>
</dbReference>
<dbReference type="Proteomes" id="UP001235939">
    <property type="component" value="Chromosome 08"/>
</dbReference>
<keyword evidence="3" id="KW-1185">Reference proteome</keyword>
<dbReference type="PANTHER" id="PTHR21301">
    <property type="entry name" value="REVERSE TRANSCRIPTASE"/>
    <property type="match status" value="1"/>
</dbReference>
<dbReference type="PROSITE" id="PS50878">
    <property type="entry name" value="RT_POL"/>
    <property type="match status" value="1"/>
</dbReference>
<feature type="domain" description="Reverse transcriptase" evidence="1">
    <location>
        <begin position="308"/>
        <end position="562"/>
    </location>
</feature>
<accession>A0ABY6KQR9</accession>
<evidence type="ECO:0000313" key="3">
    <source>
        <dbReference type="Proteomes" id="UP001235939"/>
    </source>
</evidence>
<reference evidence="2 3" key="1">
    <citation type="submission" date="2022-01" db="EMBL/GenBank/DDBJ databases">
        <title>A chromosomal length assembly of Cordylochernes scorpioides.</title>
        <authorList>
            <person name="Zeh D."/>
            <person name="Zeh J."/>
        </authorList>
    </citation>
    <scope>NUCLEOTIDE SEQUENCE [LARGE SCALE GENOMIC DNA]</scope>
    <source>
        <strain evidence="2">IN4F17</strain>
        <tissue evidence="2">Whole Body</tissue>
    </source>
</reference>
<evidence type="ECO:0000313" key="2">
    <source>
        <dbReference type="EMBL" id="UYV70929.1"/>
    </source>
</evidence>
<evidence type="ECO:0000259" key="1">
    <source>
        <dbReference type="PROSITE" id="PS50878"/>
    </source>
</evidence>
<dbReference type="SUPFAM" id="SSF56672">
    <property type="entry name" value="DNA/RNA polymerases"/>
    <property type="match status" value="1"/>
</dbReference>
<dbReference type="EMBL" id="CP092870">
    <property type="protein sequence ID" value="UYV70929.1"/>
    <property type="molecule type" value="Genomic_DNA"/>
</dbReference>
<dbReference type="InterPro" id="IPR000477">
    <property type="entry name" value="RT_dom"/>
</dbReference>
<dbReference type="InterPro" id="IPR043502">
    <property type="entry name" value="DNA/RNA_pol_sf"/>
</dbReference>
<organism evidence="2 3">
    <name type="scientific">Cordylochernes scorpioides</name>
    <dbReference type="NCBI Taxonomy" id="51811"/>
    <lineage>
        <taxon>Eukaryota</taxon>
        <taxon>Metazoa</taxon>
        <taxon>Ecdysozoa</taxon>
        <taxon>Arthropoda</taxon>
        <taxon>Chelicerata</taxon>
        <taxon>Arachnida</taxon>
        <taxon>Pseudoscorpiones</taxon>
        <taxon>Cheliferoidea</taxon>
        <taxon>Chernetidae</taxon>
        <taxon>Cordylochernes</taxon>
    </lineage>
</organism>
<protein>
    <recommendedName>
        <fullName evidence="1">Reverse transcriptase domain-containing protein</fullName>
    </recommendedName>
</protein>
<proteinExistence type="predicted"/>
<name>A0ABY6KQR9_9ARAC</name>
<gene>
    <name evidence="2" type="ORF">LAZ67_8001139</name>
</gene>
<dbReference type="PANTHER" id="PTHR21301:SF10">
    <property type="entry name" value="REVERSE TRANSCRIPTASE DOMAIN-CONTAINING PROTEIN"/>
    <property type="match status" value="1"/>
</dbReference>
<sequence>MDCSIFKKVSARFGNEALKQARRFEKLRLSLNQWKQHLAFNHQCLSRQIIPPSLILKDPVRTNYSRKILLQTGKKLTNARIKNCHYNIHKIELNINALIPRLQDLIDDSHFTMLVEYIDAKCVNIRTKIRNSQLQKLNKWSNKPQIQSTTNDNVINLSKQPIPPEAISLLSKGLNFVPSQKLDIPRTIASIETSIKNLADSNKEKIRTEVIPILKNLTRQNKTNINHEERKAISFLKENNNIIISPSDKGKNTVIMDIADYDSKIHQLLQDKEIYELLTINPLQNIIKDFNRNLNRIKRTHKLDNKVVEKIRASKRDLPIFYGLPKIHKPNNPLRPIVSYTGSPIYPLAKYLSTIISPFQKFLPHTVQNATSMVEVMQGIAIPQNYHMVSFDVESLYTSIPHKEAISEISKCMDTNPQLNLTISKEALEDLLELCLSFSYFSYKNQYYKQIKGLPMGNPISSALANIYMNHIDNIIIATKHLKIIAWKRYIDDIICISENSNLDNILTFLNSGSDMEECEQREEELHTYDEILKIIKTGELYTLRYFSGGHGKGKLVMGFLCYKCRVREMRLRLAIV</sequence>